<comment type="subcellular location">
    <subcellularLocation>
        <location evidence="1">Cell inner membrane</location>
        <topology evidence="1">Multi-pass membrane protein</topology>
    </subcellularLocation>
</comment>
<dbReference type="PANTHER" id="PTHR30433:SF4">
    <property type="entry name" value="MOTILITY PROTEIN A"/>
    <property type="match status" value="1"/>
</dbReference>
<evidence type="ECO:0000256" key="2">
    <source>
        <dbReference type="ARBA" id="ARBA00008038"/>
    </source>
</evidence>
<dbReference type="InterPro" id="IPR022522">
    <property type="entry name" value="Flagellar_motor_stator_MotA"/>
</dbReference>
<keyword evidence="8" id="KW-0283">Flagellar rotation</keyword>
<name>A0A1M5QTY0_9GAMM</name>
<sequence length="285" mass="31304">MIKILGLVVAIASVFGGYVLADGNLATLWQPAEVVIVIGAALGAHVLGNPGSVLRDTLSQTRELIAREKEDPELYPQLFGLMNSLMLQVQTHGLKVLDDHIEKPFESSLFLTYPAVLRQPLLLGFLVDNLRLQSMGKMTPHELQHLMEEEIHRLQEDRMRPANSLHRTGEALPGFGILAAVLGIIITMGAIDGPLTMIGYHVAAALVGTFMGVFSCYCILEPLSSALHHQVDQKMAQLHCAKAIIAAQLAGKTPLLALDGGRRMIQEENRPSFFELERFVSEEQR</sequence>
<dbReference type="Pfam" id="PF20560">
    <property type="entry name" value="MotA_N"/>
    <property type="match status" value="1"/>
</dbReference>
<evidence type="ECO:0000256" key="4">
    <source>
        <dbReference type="ARBA" id="ARBA00022475"/>
    </source>
</evidence>
<dbReference type="PANTHER" id="PTHR30433">
    <property type="entry name" value="CHEMOTAXIS PROTEIN MOTA"/>
    <property type="match status" value="1"/>
</dbReference>
<dbReference type="STRING" id="299255.SAMN02745129_1353"/>
<evidence type="ECO:0000256" key="5">
    <source>
        <dbReference type="ARBA" id="ARBA00022500"/>
    </source>
</evidence>
<evidence type="ECO:0000259" key="15">
    <source>
        <dbReference type="Pfam" id="PF20560"/>
    </source>
</evidence>
<keyword evidence="12 13" id="KW-0472">Membrane</keyword>
<dbReference type="OrthoDB" id="9782603at2"/>
<keyword evidence="9" id="KW-0375">Hydrogen ion transport</keyword>
<dbReference type="EMBL" id="FQXG01000002">
    <property type="protein sequence ID" value="SHH17391.1"/>
    <property type="molecule type" value="Genomic_DNA"/>
</dbReference>
<dbReference type="NCBIfam" id="TIGR03818">
    <property type="entry name" value="MotA1"/>
    <property type="match status" value="1"/>
</dbReference>
<keyword evidence="11" id="KW-0406">Ion transport</keyword>
<feature type="transmembrane region" description="Helical" evidence="13">
    <location>
        <begin position="197"/>
        <end position="220"/>
    </location>
</feature>
<dbReference type="Proteomes" id="UP000184268">
    <property type="component" value="Unassembled WGS sequence"/>
</dbReference>
<dbReference type="InterPro" id="IPR000540">
    <property type="entry name" value="Flag_MotA_CS"/>
</dbReference>
<proteinExistence type="inferred from homology"/>
<keyword evidence="3" id="KW-0813">Transport</keyword>
<evidence type="ECO:0000259" key="14">
    <source>
        <dbReference type="Pfam" id="PF01618"/>
    </source>
</evidence>
<keyword evidence="4" id="KW-1003">Cell membrane</keyword>
<feature type="domain" description="MotA/TolQ/ExbB proton channel" evidence="14">
    <location>
        <begin position="135"/>
        <end position="238"/>
    </location>
</feature>
<dbReference type="InterPro" id="IPR002898">
    <property type="entry name" value="MotA_ExbB_proton_chnl"/>
</dbReference>
<keyword evidence="6" id="KW-0997">Cell inner membrane</keyword>
<dbReference type="AlphaFoldDB" id="A0A1M5QTY0"/>
<dbReference type="InterPro" id="IPR046786">
    <property type="entry name" value="MotA_N"/>
</dbReference>
<protein>
    <submittedName>
        <fullName evidence="16">Chemotaxis protein MotA</fullName>
    </submittedName>
</protein>
<feature type="transmembrane region" description="Helical" evidence="13">
    <location>
        <begin position="31"/>
        <end position="48"/>
    </location>
</feature>
<evidence type="ECO:0000256" key="3">
    <source>
        <dbReference type="ARBA" id="ARBA00022448"/>
    </source>
</evidence>
<evidence type="ECO:0000256" key="6">
    <source>
        <dbReference type="ARBA" id="ARBA00022519"/>
    </source>
</evidence>
<dbReference type="InterPro" id="IPR047055">
    <property type="entry name" value="MotA-like"/>
</dbReference>
<organism evidence="16 17">
    <name type="scientific">Ferrimonas marina</name>
    <dbReference type="NCBI Taxonomy" id="299255"/>
    <lineage>
        <taxon>Bacteria</taxon>
        <taxon>Pseudomonadati</taxon>
        <taxon>Pseudomonadota</taxon>
        <taxon>Gammaproteobacteria</taxon>
        <taxon>Alteromonadales</taxon>
        <taxon>Ferrimonadaceae</taxon>
        <taxon>Ferrimonas</taxon>
    </lineage>
</organism>
<evidence type="ECO:0000256" key="13">
    <source>
        <dbReference type="SAM" id="Phobius"/>
    </source>
</evidence>
<evidence type="ECO:0000313" key="17">
    <source>
        <dbReference type="Proteomes" id="UP000184268"/>
    </source>
</evidence>
<dbReference type="Pfam" id="PF01618">
    <property type="entry name" value="MotA_ExbB"/>
    <property type="match status" value="1"/>
</dbReference>
<keyword evidence="17" id="KW-1185">Reference proteome</keyword>
<reference evidence="16 17" key="1">
    <citation type="submission" date="2016-11" db="EMBL/GenBank/DDBJ databases">
        <authorList>
            <person name="Jaros S."/>
            <person name="Januszkiewicz K."/>
            <person name="Wedrychowicz H."/>
        </authorList>
    </citation>
    <scope>NUCLEOTIDE SEQUENCE [LARGE SCALE GENOMIC DNA]</scope>
    <source>
        <strain evidence="16 17">DSM 16917</strain>
    </source>
</reference>
<evidence type="ECO:0000313" key="16">
    <source>
        <dbReference type="EMBL" id="SHH17391.1"/>
    </source>
</evidence>
<evidence type="ECO:0000256" key="9">
    <source>
        <dbReference type="ARBA" id="ARBA00022781"/>
    </source>
</evidence>
<keyword evidence="10 13" id="KW-1133">Transmembrane helix</keyword>
<feature type="transmembrane region" description="Helical" evidence="13">
    <location>
        <begin position="171"/>
        <end position="191"/>
    </location>
</feature>
<keyword evidence="7 13" id="KW-0812">Transmembrane</keyword>
<accession>A0A1M5QTY0</accession>
<gene>
    <name evidence="16" type="ORF">SAMN02745129_1353</name>
</gene>
<evidence type="ECO:0000256" key="11">
    <source>
        <dbReference type="ARBA" id="ARBA00023065"/>
    </source>
</evidence>
<evidence type="ECO:0000256" key="8">
    <source>
        <dbReference type="ARBA" id="ARBA00022779"/>
    </source>
</evidence>
<keyword evidence="5" id="KW-0145">Chemotaxis</keyword>
<feature type="domain" description="Motility protein A N-terminal" evidence="15">
    <location>
        <begin position="4"/>
        <end position="93"/>
    </location>
</feature>
<dbReference type="GO" id="GO:0006935">
    <property type="term" value="P:chemotaxis"/>
    <property type="evidence" value="ECO:0007669"/>
    <property type="project" value="UniProtKB-KW"/>
</dbReference>
<evidence type="ECO:0000256" key="12">
    <source>
        <dbReference type="ARBA" id="ARBA00023136"/>
    </source>
</evidence>
<dbReference type="GO" id="GO:0005886">
    <property type="term" value="C:plasma membrane"/>
    <property type="evidence" value="ECO:0007669"/>
    <property type="project" value="UniProtKB-SubCell"/>
</dbReference>
<dbReference type="GO" id="GO:0071978">
    <property type="term" value="P:bacterial-type flagellum-dependent swarming motility"/>
    <property type="evidence" value="ECO:0007669"/>
    <property type="project" value="InterPro"/>
</dbReference>
<dbReference type="RefSeq" id="WP_067658146.1">
    <property type="nucleotide sequence ID" value="NZ_FQXG01000002.1"/>
</dbReference>
<evidence type="ECO:0000256" key="1">
    <source>
        <dbReference type="ARBA" id="ARBA00004429"/>
    </source>
</evidence>
<evidence type="ECO:0000256" key="7">
    <source>
        <dbReference type="ARBA" id="ARBA00022692"/>
    </source>
</evidence>
<dbReference type="PROSITE" id="PS01307">
    <property type="entry name" value="MOTA"/>
    <property type="match status" value="1"/>
</dbReference>
<comment type="similarity">
    <text evidence="2">Belongs to the MotA family.</text>
</comment>
<evidence type="ECO:0000256" key="10">
    <source>
        <dbReference type="ARBA" id="ARBA00022989"/>
    </source>
</evidence>
<dbReference type="GO" id="GO:1902600">
    <property type="term" value="P:proton transmembrane transport"/>
    <property type="evidence" value="ECO:0007669"/>
    <property type="project" value="UniProtKB-KW"/>
</dbReference>